<reference evidence="1" key="1">
    <citation type="submission" date="2018-10" db="EMBL/GenBank/DDBJ databases">
        <authorList>
            <person name="Gruber-Vodicka H."/>
            <person name="Jaeckle O."/>
        </authorList>
    </citation>
    <scope>NUCLEOTIDE SEQUENCE</scope>
</reference>
<name>A0A484H923_9ZZZZ</name>
<gene>
    <name evidence="1" type="ORF">RIEGSTA812A_PEG_796</name>
</gene>
<organism evidence="1">
    <name type="scientific">invertebrate metagenome</name>
    <dbReference type="NCBI Taxonomy" id="1711999"/>
    <lineage>
        <taxon>unclassified sequences</taxon>
        <taxon>metagenomes</taxon>
        <taxon>organismal metagenomes</taxon>
    </lineage>
</organism>
<dbReference type="EMBL" id="LR026963">
    <property type="protein sequence ID" value="VBB69323.1"/>
    <property type="molecule type" value="Genomic_DNA"/>
</dbReference>
<proteinExistence type="predicted"/>
<sequence length="191" mass="21958">MRLDDRAERLVYNLSVERYKAERTQFCLCLLRPQEQFAPCTRVLEHIMSNLYQAVAAVILSSQTSRQLVPRRLWVSCAHQERDGNCFIKRLKENFERLMNRRAEAICCLEHLLDSYSYESMLRRGFTLIQDESDHVVEGRATAALSATTVSAAGWTAPSSTTVPVRVEATDGKLRLPSLQGTRCHNIRKRW</sequence>
<dbReference type="AlphaFoldDB" id="A0A484H923"/>
<evidence type="ECO:0000313" key="1">
    <source>
        <dbReference type="EMBL" id="VBB69323.1"/>
    </source>
</evidence>
<accession>A0A484H923</accession>
<protein>
    <submittedName>
        <fullName evidence="1">Uncharacterized protein</fullName>
    </submittedName>
</protein>